<dbReference type="AlphaFoldDB" id="A0A2N5SX09"/>
<dbReference type="EMBL" id="PGCI01000745">
    <property type="protein sequence ID" value="PLW17778.1"/>
    <property type="molecule type" value="Genomic_DNA"/>
</dbReference>
<gene>
    <name evidence="2" type="ORF">PCASD_22105</name>
</gene>
<reference evidence="2 3" key="1">
    <citation type="submission" date="2017-11" db="EMBL/GenBank/DDBJ databases">
        <title>De novo assembly and phasing of dikaryotic genomes from two isolates of Puccinia coronata f. sp. avenae, the causal agent of oat crown rust.</title>
        <authorList>
            <person name="Miller M.E."/>
            <person name="Zhang Y."/>
            <person name="Omidvar V."/>
            <person name="Sperschneider J."/>
            <person name="Schwessinger B."/>
            <person name="Raley C."/>
            <person name="Palmer J.M."/>
            <person name="Garnica D."/>
            <person name="Upadhyaya N."/>
            <person name="Rathjen J."/>
            <person name="Taylor J.M."/>
            <person name="Park R.F."/>
            <person name="Dodds P.N."/>
            <person name="Hirsch C.D."/>
            <person name="Kianian S.F."/>
            <person name="Figueroa M."/>
        </authorList>
    </citation>
    <scope>NUCLEOTIDE SEQUENCE [LARGE SCALE GENOMIC DNA]</scope>
    <source>
        <strain evidence="2">12SD80</strain>
    </source>
</reference>
<sequence length="161" mass="17131">MYSRAWSTEEEEFIDQQIAQIKKDHPKAKGQVPFAYLRSLLINTTDASKNKTKELLPNPEDLAFSNDDNQLHSEISVGNSGGEESEGGKSNVGDGAGKESKGGDAKEKLTIRIPAKADKTEVAAPPAPKKVGKAEGGKASCSIKKGSTHPGNRRSGRASKV</sequence>
<feature type="region of interest" description="Disordered" evidence="1">
    <location>
        <begin position="47"/>
        <end position="161"/>
    </location>
</feature>
<organism evidence="2 3">
    <name type="scientific">Puccinia coronata f. sp. avenae</name>
    <dbReference type="NCBI Taxonomy" id="200324"/>
    <lineage>
        <taxon>Eukaryota</taxon>
        <taxon>Fungi</taxon>
        <taxon>Dikarya</taxon>
        <taxon>Basidiomycota</taxon>
        <taxon>Pucciniomycotina</taxon>
        <taxon>Pucciniomycetes</taxon>
        <taxon>Pucciniales</taxon>
        <taxon>Pucciniaceae</taxon>
        <taxon>Puccinia</taxon>
    </lineage>
</organism>
<evidence type="ECO:0000313" key="2">
    <source>
        <dbReference type="EMBL" id="PLW17778.1"/>
    </source>
</evidence>
<protein>
    <submittedName>
        <fullName evidence="2">Uncharacterized protein</fullName>
    </submittedName>
</protein>
<feature type="compositionally biased region" description="Basic residues" evidence="1">
    <location>
        <begin position="151"/>
        <end position="161"/>
    </location>
</feature>
<accession>A0A2N5SX09</accession>
<evidence type="ECO:0000313" key="3">
    <source>
        <dbReference type="Proteomes" id="UP000235392"/>
    </source>
</evidence>
<comment type="caution">
    <text evidence="2">The sequence shown here is derived from an EMBL/GenBank/DDBJ whole genome shotgun (WGS) entry which is preliminary data.</text>
</comment>
<dbReference type="Proteomes" id="UP000235392">
    <property type="component" value="Unassembled WGS sequence"/>
</dbReference>
<name>A0A2N5SX09_9BASI</name>
<feature type="compositionally biased region" description="Basic and acidic residues" evidence="1">
    <location>
        <begin position="96"/>
        <end position="121"/>
    </location>
</feature>
<evidence type="ECO:0000256" key="1">
    <source>
        <dbReference type="SAM" id="MobiDB-lite"/>
    </source>
</evidence>
<proteinExistence type="predicted"/>